<sequence>MLTIYCRKRIQFRSTLSLAI</sequence>
<reference evidence="1" key="2">
    <citation type="journal article" date="2015" name="Data Brief">
        <title>Shoot transcriptome of the giant reed, Arundo donax.</title>
        <authorList>
            <person name="Barrero R.A."/>
            <person name="Guerrero F.D."/>
            <person name="Moolhuijzen P."/>
            <person name="Goolsby J.A."/>
            <person name="Tidwell J."/>
            <person name="Bellgard S.E."/>
            <person name="Bellgard M.I."/>
        </authorList>
    </citation>
    <scope>NUCLEOTIDE SEQUENCE</scope>
    <source>
        <tissue evidence="1">Shoot tissue taken approximately 20 cm above the soil surface</tissue>
    </source>
</reference>
<evidence type="ECO:0000313" key="1">
    <source>
        <dbReference type="EMBL" id="JAD65377.1"/>
    </source>
</evidence>
<accession>A0A0A9C1G2</accession>
<dbReference type="EMBL" id="GBRH01232518">
    <property type="protein sequence ID" value="JAD65377.1"/>
    <property type="molecule type" value="Transcribed_RNA"/>
</dbReference>
<protein>
    <submittedName>
        <fullName evidence="1">Uncharacterized protein</fullName>
    </submittedName>
</protein>
<proteinExistence type="predicted"/>
<reference evidence="1" key="1">
    <citation type="submission" date="2014-09" db="EMBL/GenBank/DDBJ databases">
        <authorList>
            <person name="Magalhaes I.L.F."/>
            <person name="Oliveira U."/>
            <person name="Santos F.R."/>
            <person name="Vidigal T.H.D.A."/>
            <person name="Brescovit A.D."/>
            <person name="Santos A.J."/>
        </authorList>
    </citation>
    <scope>NUCLEOTIDE SEQUENCE</scope>
    <source>
        <tissue evidence="1">Shoot tissue taken approximately 20 cm above the soil surface</tissue>
    </source>
</reference>
<organism evidence="1">
    <name type="scientific">Arundo donax</name>
    <name type="common">Giant reed</name>
    <name type="synonym">Donax arundinaceus</name>
    <dbReference type="NCBI Taxonomy" id="35708"/>
    <lineage>
        <taxon>Eukaryota</taxon>
        <taxon>Viridiplantae</taxon>
        <taxon>Streptophyta</taxon>
        <taxon>Embryophyta</taxon>
        <taxon>Tracheophyta</taxon>
        <taxon>Spermatophyta</taxon>
        <taxon>Magnoliopsida</taxon>
        <taxon>Liliopsida</taxon>
        <taxon>Poales</taxon>
        <taxon>Poaceae</taxon>
        <taxon>PACMAD clade</taxon>
        <taxon>Arundinoideae</taxon>
        <taxon>Arundineae</taxon>
        <taxon>Arundo</taxon>
    </lineage>
</organism>
<name>A0A0A9C1G2_ARUDO</name>
<dbReference type="AlphaFoldDB" id="A0A0A9C1G2"/>